<reference evidence="1 2" key="1">
    <citation type="submission" date="2020-08" db="EMBL/GenBank/DDBJ databases">
        <title>Bridging the membrane lipid divide: bacteria of the FCB group superphylum have the potential to synthesize archaeal ether lipids.</title>
        <authorList>
            <person name="Villanueva L."/>
            <person name="Von Meijenfeldt F.A.B."/>
            <person name="Westbye A.B."/>
            <person name="Yadav S."/>
            <person name="Hopmans E.C."/>
            <person name="Dutilh B.E."/>
            <person name="Sinninghe Damste J.S."/>
        </authorList>
    </citation>
    <scope>NUCLEOTIDE SEQUENCE [LARGE SCALE GENOMIC DNA]</scope>
    <source>
        <strain evidence="1">NIOZ-UU36</strain>
    </source>
</reference>
<dbReference type="Gene3D" id="2.30.40.10">
    <property type="entry name" value="Urease, subunit C, domain 1"/>
    <property type="match status" value="1"/>
</dbReference>
<gene>
    <name evidence="1" type="ORF">H8E29_06380</name>
</gene>
<dbReference type="Proteomes" id="UP000614469">
    <property type="component" value="Unassembled WGS sequence"/>
</dbReference>
<sequence>MRFLATNTNHVEVSDSMIAGNLIRRDGQFGTIDEEAIIARVSERVTQFGDRFEETRVSGKLHVNVVHECFTKI</sequence>
<name>A0A8J6NL06_9CHLR</name>
<organism evidence="1 2">
    <name type="scientific">Candidatus Desulfolinea nitratireducens</name>
    <dbReference type="NCBI Taxonomy" id="2841698"/>
    <lineage>
        <taxon>Bacteria</taxon>
        <taxon>Bacillati</taxon>
        <taxon>Chloroflexota</taxon>
        <taxon>Anaerolineae</taxon>
        <taxon>Anaerolineales</taxon>
        <taxon>Anaerolineales incertae sedis</taxon>
        <taxon>Candidatus Desulfolinea</taxon>
    </lineage>
</organism>
<dbReference type="GO" id="GO:0016810">
    <property type="term" value="F:hydrolase activity, acting on carbon-nitrogen (but not peptide) bonds"/>
    <property type="evidence" value="ECO:0007669"/>
    <property type="project" value="InterPro"/>
</dbReference>
<accession>A0A8J6NL06</accession>
<proteinExistence type="predicted"/>
<protein>
    <submittedName>
        <fullName evidence="1">Uncharacterized protein</fullName>
    </submittedName>
</protein>
<comment type="caution">
    <text evidence="1">The sequence shown here is derived from an EMBL/GenBank/DDBJ whole genome shotgun (WGS) entry which is preliminary data.</text>
</comment>
<dbReference type="EMBL" id="JACNJN010000082">
    <property type="protein sequence ID" value="MBC8334870.1"/>
    <property type="molecule type" value="Genomic_DNA"/>
</dbReference>
<dbReference type="SUPFAM" id="SSF51338">
    <property type="entry name" value="Composite domain of metallo-dependent hydrolases"/>
    <property type="match status" value="1"/>
</dbReference>
<evidence type="ECO:0000313" key="1">
    <source>
        <dbReference type="EMBL" id="MBC8334870.1"/>
    </source>
</evidence>
<dbReference type="InterPro" id="IPR011059">
    <property type="entry name" value="Metal-dep_hydrolase_composite"/>
</dbReference>
<evidence type="ECO:0000313" key="2">
    <source>
        <dbReference type="Proteomes" id="UP000614469"/>
    </source>
</evidence>
<dbReference type="AlphaFoldDB" id="A0A8J6NL06"/>